<dbReference type="InterPro" id="IPR013766">
    <property type="entry name" value="Thioredoxin_domain"/>
</dbReference>
<evidence type="ECO:0000259" key="1">
    <source>
        <dbReference type="PROSITE" id="PS51352"/>
    </source>
</evidence>
<organism evidence="2 3">
    <name type="scientific">Gaetbulibacter jejuensis</name>
    <dbReference type="NCBI Taxonomy" id="584607"/>
    <lineage>
        <taxon>Bacteria</taxon>
        <taxon>Pseudomonadati</taxon>
        <taxon>Bacteroidota</taxon>
        <taxon>Flavobacteriia</taxon>
        <taxon>Flavobacteriales</taxon>
        <taxon>Flavobacteriaceae</taxon>
        <taxon>Gaetbulibacter</taxon>
    </lineage>
</organism>
<dbReference type="Pfam" id="PF00085">
    <property type="entry name" value="Thioredoxin"/>
    <property type="match status" value="1"/>
</dbReference>
<reference evidence="2 3" key="1">
    <citation type="journal article" date="2019" name="Int. J. Syst. Evol. Microbiol.">
        <title>The Global Catalogue of Microorganisms (GCM) 10K type strain sequencing project: providing services to taxonomists for standard genome sequencing and annotation.</title>
        <authorList>
            <consortium name="The Broad Institute Genomics Platform"/>
            <consortium name="The Broad Institute Genome Sequencing Center for Infectious Disease"/>
            <person name="Wu L."/>
            <person name="Ma J."/>
        </authorList>
    </citation>
    <scope>NUCLEOTIDE SEQUENCE [LARGE SCALE GENOMIC DNA]</scope>
    <source>
        <strain evidence="2 3">JCM 15976</strain>
    </source>
</reference>
<accession>A0ABN1JJY2</accession>
<evidence type="ECO:0000313" key="2">
    <source>
        <dbReference type="EMBL" id="GAA0741082.1"/>
    </source>
</evidence>
<dbReference type="PROSITE" id="PS51352">
    <property type="entry name" value="THIOREDOXIN_2"/>
    <property type="match status" value="1"/>
</dbReference>
<name>A0ABN1JJY2_9FLAO</name>
<dbReference type="InterPro" id="IPR036249">
    <property type="entry name" value="Thioredoxin-like_sf"/>
</dbReference>
<gene>
    <name evidence="2" type="ORF">GCM10009431_11900</name>
</gene>
<dbReference type="CDD" id="cd02947">
    <property type="entry name" value="TRX_family"/>
    <property type="match status" value="1"/>
</dbReference>
<dbReference type="SUPFAM" id="SSF52833">
    <property type="entry name" value="Thioredoxin-like"/>
    <property type="match status" value="1"/>
</dbReference>
<evidence type="ECO:0000313" key="3">
    <source>
        <dbReference type="Proteomes" id="UP001500736"/>
    </source>
</evidence>
<protein>
    <recommendedName>
        <fullName evidence="1">Thioredoxin domain-containing protein</fullName>
    </recommendedName>
</protein>
<dbReference type="PANTHER" id="PTHR45663">
    <property type="entry name" value="GEO12009P1"/>
    <property type="match status" value="1"/>
</dbReference>
<keyword evidence="3" id="KW-1185">Reference proteome</keyword>
<dbReference type="PANTHER" id="PTHR45663:SF11">
    <property type="entry name" value="GEO12009P1"/>
    <property type="match status" value="1"/>
</dbReference>
<proteinExistence type="predicted"/>
<sequence>MYSLDDAKKMAITTNRLVLVDFWASWCGPCKRMDSESWSKEEVQLLMDNYVSVKIDIDKYPDIAEKYDVRGIPYVFILDGNGKVVYKNMSYKTKSQLMVLLKKYAINTSFLSKDLVNYYKQESFSSAFRLGYKYQDLALRLDKEIKSDFLNVSDDYFDESKKQLKESSLKNKDGFLQKIDLYEIQSLLILDKTKRALKELNKIELNDLDESNASLYNFLAYTIHKQLNDDEVAIWEEKMEESDKQKALLFLD</sequence>
<dbReference type="EMBL" id="BAAAGF010000001">
    <property type="protein sequence ID" value="GAA0741082.1"/>
    <property type="molecule type" value="Genomic_DNA"/>
</dbReference>
<feature type="domain" description="Thioredoxin" evidence="1">
    <location>
        <begin position="1"/>
        <end position="106"/>
    </location>
</feature>
<dbReference type="Proteomes" id="UP001500736">
    <property type="component" value="Unassembled WGS sequence"/>
</dbReference>
<comment type="caution">
    <text evidence="2">The sequence shown here is derived from an EMBL/GenBank/DDBJ whole genome shotgun (WGS) entry which is preliminary data.</text>
</comment>
<dbReference type="Gene3D" id="3.40.30.10">
    <property type="entry name" value="Glutaredoxin"/>
    <property type="match status" value="1"/>
</dbReference>